<dbReference type="AlphaFoldDB" id="A0A8S3QU86"/>
<gene>
    <name evidence="1" type="ORF">MEDL_12982</name>
</gene>
<dbReference type="PANTHER" id="PTHR14241:SF32">
    <property type="entry name" value="VWFA DOMAIN-CONTAINING PROTEIN-RELATED"/>
    <property type="match status" value="1"/>
</dbReference>
<keyword evidence="2" id="KW-1185">Reference proteome</keyword>
<dbReference type="EMBL" id="CAJPWZ010000671">
    <property type="protein sequence ID" value="CAG2198212.1"/>
    <property type="molecule type" value="Genomic_DNA"/>
</dbReference>
<dbReference type="Proteomes" id="UP000683360">
    <property type="component" value="Unassembled WGS sequence"/>
</dbReference>
<protein>
    <submittedName>
        <fullName evidence="1">Uncharacterized protein</fullName>
    </submittedName>
</protein>
<sequence>MKQTQNIVLKEVESYNAGAKEREEQILEQIGQLNNNQASISEYIEKEIEEYVPLREMAVSEDAIPHINILLLGQVEAGKSSFFNTLNSIFHDRLSIQARAGRSDRSLTQSFVEKLDIEKESPFYRRDPKINDRIHCVAIVVDATKDPDHPIAEHVQEQIRKTQELMNLKGVPQLILMNKIDGLSESIKGGFSSIFHSQEVKRRVEKLANYFRLPHNTVLPMKNFDIKHHISINFQILALYNLRQMLRAADDYLLNNLEEIDEFGPSNEKIK</sequence>
<comment type="caution">
    <text evidence="1">The sequence shown here is derived from an EMBL/GenBank/DDBJ whole genome shotgun (WGS) entry which is preliminary data.</text>
</comment>
<dbReference type="PANTHER" id="PTHR14241">
    <property type="entry name" value="INTERFERON-INDUCED PROTEIN 44"/>
    <property type="match status" value="1"/>
</dbReference>
<name>A0A8S3QU86_MYTED</name>
<proteinExistence type="predicted"/>
<evidence type="ECO:0000313" key="1">
    <source>
        <dbReference type="EMBL" id="CAG2198212.1"/>
    </source>
</evidence>
<reference evidence="1" key="1">
    <citation type="submission" date="2021-03" db="EMBL/GenBank/DDBJ databases">
        <authorList>
            <person name="Bekaert M."/>
        </authorList>
    </citation>
    <scope>NUCLEOTIDE SEQUENCE</scope>
</reference>
<accession>A0A8S3QU86</accession>
<dbReference type="SUPFAM" id="SSF52540">
    <property type="entry name" value="P-loop containing nucleoside triphosphate hydrolases"/>
    <property type="match status" value="1"/>
</dbReference>
<dbReference type="Gene3D" id="3.40.50.300">
    <property type="entry name" value="P-loop containing nucleotide triphosphate hydrolases"/>
    <property type="match status" value="1"/>
</dbReference>
<organism evidence="1 2">
    <name type="scientific">Mytilus edulis</name>
    <name type="common">Blue mussel</name>
    <dbReference type="NCBI Taxonomy" id="6550"/>
    <lineage>
        <taxon>Eukaryota</taxon>
        <taxon>Metazoa</taxon>
        <taxon>Spiralia</taxon>
        <taxon>Lophotrochozoa</taxon>
        <taxon>Mollusca</taxon>
        <taxon>Bivalvia</taxon>
        <taxon>Autobranchia</taxon>
        <taxon>Pteriomorphia</taxon>
        <taxon>Mytilida</taxon>
        <taxon>Mytiloidea</taxon>
        <taxon>Mytilidae</taxon>
        <taxon>Mytilinae</taxon>
        <taxon>Mytilus</taxon>
    </lineage>
</organism>
<dbReference type="InterPro" id="IPR027417">
    <property type="entry name" value="P-loop_NTPase"/>
</dbReference>
<evidence type="ECO:0000313" key="2">
    <source>
        <dbReference type="Proteomes" id="UP000683360"/>
    </source>
</evidence>
<dbReference type="OrthoDB" id="6068235at2759"/>